<sequence>MNINDLLTFAPHGRDRETLPCFPISIVGKPIECSDQSGTMRLLPGDRVRLEEIRNDHALVSHVSLKGGVLLTSLSQLQPIAVARDTTHDDDAL</sequence>
<keyword evidence="2" id="KW-1185">Reference proteome</keyword>
<dbReference type="EMBL" id="JACHIG010000005">
    <property type="protein sequence ID" value="MBB5033142.1"/>
    <property type="molecule type" value="Genomic_DNA"/>
</dbReference>
<organism evidence="1 2">
    <name type="scientific">Prosthecobacter vanneervenii</name>
    <dbReference type="NCBI Taxonomy" id="48466"/>
    <lineage>
        <taxon>Bacteria</taxon>
        <taxon>Pseudomonadati</taxon>
        <taxon>Verrucomicrobiota</taxon>
        <taxon>Verrucomicrobiia</taxon>
        <taxon>Verrucomicrobiales</taxon>
        <taxon>Verrucomicrobiaceae</taxon>
        <taxon>Prosthecobacter</taxon>
    </lineage>
</organism>
<evidence type="ECO:0000313" key="1">
    <source>
        <dbReference type="EMBL" id="MBB5033142.1"/>
    </source>
</evidence>
<proteinExistence type="predicted"/>
<comment type="caution">
    <text evidence="1">The sequence shown here is derived from an EMBL/GenBank/DDBJ whole genome shotgun (WGS) entry which is preliminary data.</text>
</comment>
<name>A0A7W7YBH4_9BACT</name>
<dbReference type="RefSeq" id="WP_184340057.1">
    <property type="nucleotide sequence ID" value="NZ_JACHIG010000005.1"/>
</dbReference>
<gene>
    <name evidence="1" type="ORF">HNQ65_002725</name>
</gene>
<reference evidence="1 2" key="1">
    <citation type="submission" date="2020-08" db="EMBL/GenBank/DDBJ databases">
        <title>Genomic Encyclopedia of Type Strains, Phase IV (KMG-IV): sequencing the most valuable type-strain genomes for metagenomic binning, comparative biology and taxonomic classification.</title>
        <authorList>
            <person name="Goeker M."/>
        </authorList>
    </citation>
    <scope>NUCLEOTIDE SEQUENCE [LARGE SCALE GENOMIC DNA]</scope>
    <source>
        <strain evidence="1 2">DSM 12252</strain>
    </source>
</reference>
<dbReference type="Proteomes" id="UP000590740">
    <property type="component" value="Unassembled WGS sequence"/>
</dbReference>
<evidence type="ECO:0000313" key="2">
    <source>
        <dbReference type="Proteomes" id="UP000590740"/>
    </source>
</evidence>
<protein>
    <submittedName>
        <fullName evidence="1">Uncharacterized protein</fullName>
    </submittedName>
</protein>
<dbReference type="AlphaFoldDB" id="A0A7W7YBH4"/>
<accession>A0A7W7YBH4</accession>